<dbReference type="SUPFAM" id="SSF102215">
    <property type="entry name" value="Creatininase"/>
    <property type="match status" value="1"/>
</dbReference>
<evidence type="ECO:0000313" key="1">
    <source>
        <dbReference type="EMBL" id="WUI85478.1"/>
    </source>
</evidence>
<organism evidence="1 2">
    <name type="scientific">Micromonospora zamorensis</name>
    <dbReference type="NCBI Taxonomy" id="709883"/>
    <lineage>
        <taxon>Bacteria</taxon>
        <taxon>Bacillati</taxon>
        <taxon>Actinomycetota</taxon>
        <taxon>Actinomycetes</taxon>
        <taxon>Micromonosporales</taxon>
        <taxon>Micromonosporaceae</taxon>
        <taxon>Micromonospora</taxon>
    </lineage>
</organism>
<dbReference type="InterPro" id="IPR024087">
    <property type="entry name" value="Creatininase-like_sf"/>
</dbReference>
<dbReference type="RefSeq" id="WP_328375760.1">
    <property type="nucleotide sequence ID" value="NZ_CP107941.1"/>
</dbReference>
<keyword evidence="2" id="KW-1185">Reference proteome</keyword>
<dbReference type="Proteomes" id="UP001346877">
    <property type="component" value="Chromosome"/>
</dbReference>
<name>A0ABZ1PQQ5_9ACTN</name>
<dbReference type="Gene3D" id="3.40.50.10310">
    <property type="entry name" value="Creatininase"/>
    <property type="match status" value="1"/>
</dbReference>
<accession>A0ABZ1PQQ5</accession>
<proteinExistence type="predicted"/>
<dbReference type="EMBL" id="CP107941">
    <property type="protein sequence ID" value="WUI85478.1"/>
    <property type="molecule type" value="Genomic_DNA"/>
</dbReference>
<gene>
    <name evidence="1" type="ORF">OG375_14575</name>
</gene>
<evidence type="ECO:0000313" key="2">
    <source>
        <dbReference type="Proteomes" id="UP001346877"/>
    </source>
</evidence>
<reference evidence="1 2" key="1">
    <citation type="submission" date="2022-10" db="EMBL/GenBank/DDBJ databases">
        <title>The complete genomes of actinobacterial strains from the NBC collection.</title>
        <authorList>
            <person name="Joergensen T.S."/>
            <person name="Alvarez Arevalo M."/>
            <person name="Sterndorff E.B."/>
            <person name="Faurdal D."/>
            <person name="Vuksanovic O."/>
            <person name="Mourched A.-S."/>
            <person name="Charusanti P."/>
            <person name="Shaw S."/>
            <person name="Blin K."/>
            <person name="Weber T."/>
        </authorList>
    </citation>
    <scope>NUCLEOTIDE SEQUENCE [LARGE SCALE GENOMIC DNA]</scope>
    <source>
        <strain evidence="1 2">NBC_00396</strain>
    </source>
</reference>
<sequence>MAVLVPAGSVVSSRTAAAVLAGFEQGDHFADERDMLLVHGMSAYTKTGVIGQPSAGTAEKGRALLHSLAEAFGRHLTAVNSERSP</sequence>
<protein>
    <submittedName>
        <fullName evidence="1">Uncharacterized protein</fullName>
    </submittedName>
</protein>